<feature type="region of interest" description="Disordered" evidence="4">
    <location>
        <begin position="388"/>
        <end position="418"/>
    </location>
</feature>
<evidence type="ECO:0000256" key="1">
    <source>
        <dbReference type="ARBA" id="ARBA00004123"/>
    </source>
</evidence>
<evidence type="ECO:0000256" key="3">
    <source>
        <dbReference type="ARBA" id="ARBA00023242"/>
    </source>
</evidence>
<keyword evidence="3" id="KW-0539">Nucleus</keyword>
<comment type="subcellular location">
    <subcellularLocation>
        <location evidence="1">Nucleus</location>
    </subcellularLocation>
</comment>
<dbReference type="PANTHER" id="PTHR15245:SF20">
    <property type="entry name" value="SYMPLEKIN"/>
    <property type="match status" value="1"/>
</dbReference>
<keyword evidence="7" id="KW-1185">Reference proteome</keyword>
<accession>A0ABR4NM94</accession>
<proteinExistence type="predicted"/>
<evidence type="ECO:0000313" key="6">
    <source>
        <dbReference type="EMBL" id="KAL3228627.1"/>
    </source>
</evidence>
<reference evidence="6 7" key="1">
    <citation type="submission" date="2024-05" db="EMBL/GenBank/DDBJ databases">
        <title>Long read based assembly of the Candida bracarensis genome reveals expanded adhesin content.</title>
        <authorList>
            <person name="Marcet-Houben M."/>
            <person name="Ksiezopolska E."/>
            <person name="Gabaldon T."/>
        </authorList>
    </citation>
    <scope>NUCLEOTIDE SEQUENCE [LARGE SCALE GENOMIC DNA]</scope>
    <source>
        <strain evidence="6 7">CBM6</strain>
    </source>
</reference>
<dbReference type="PANTHER" id="PTHR15245">
    <property type="entry name" value="SYMPLEKIN-RELATED"/>
    <property type="match status" value="1"/>
</dbReference>
<organism evidence="6 7">
    <name type="scientific">Nakaseomyces bracarensis</name>
    <dbReference type="NCBI Taxonomy" id="273131"/>
    <lineage>
        <taxon>Eukaryota</taxon>
        <taxon>Fungi</taxon>
        <taxon>Dikarya</taxon>
        <taxon>Ascomycota</taxon>
        <taxon>Saccharomycotina</taxon>
        <taxon>Saccharomycetes</taxon>
        <taxon>Saccharomycetales</taxon>
        <taxon>Saccharomycetaceae</taxon>
        <taxon>Nakaseomyces</taxon>
    </lineage>
</organism>
<sequence>MKSSDLEQLYKARDLAMEKSPEQMLPKVLETAESMYLAVSDNEKDTKMKLASFLTHNYYDILTSDLIPSSEKPFIASQHLQTLFKICCDVNVDPVTYKYAILSFSSSYSLLFDLVAKTSKQELWNTMQELKDFIITRWRLPYPQSGGQFTGNENAILDDESHNIGCKLAAIKLISEIVIVHTPYLPNSSGKVKGKVTSTISLASVPDNHPVISNKQMYESEAKKLLDSLLSYLVEQPFMVSSLFVGIINCLSFVMKQRPQATVRILSGLLRFNVDAKFQMDTQETLNYRLAKRFVERAYKNFVQFGLKSQLIRNSGSIANFYTKLSKISQTLHVIGEETKSKGIMNYDPSQIEHKMKAQDREKVVSQVRKLRSSVDDLIKARNLSDGAISNSSSSGSNFERNRTPPINVDSPEPKDDIQYSDNALKLSQIQKYTLSKNSTSGFFNDSPVALDNTYSSIYSLMNSNNSGIDVCNLPHDLLLKLCSETLYKADTKKMLTGLSIVASRYSDLMNKYKTKKRRQEDDEMAERLNKRLRGEDVDLDMAPKKQKVEDTAMRKVEPEVAVGTTNNKTNDTVYAIEPTKMSEVEKKEHFKRIISNIMNIRQVEETPEISTSINTKLKPLQKIKLLQWNSSESWLQILTRLATRGVNHDGEMSDMIRTTLYDYFLENFNERAGVALEWLNEEWYNETVTKISNDADSETPYLKYDTWSLKVLDGLIPSLENQHRRLFIRLMSELPRVTLDHIKKIRSVCLDPARSALGFQVLKFLVMFRPPTKPLIKGFLEELKAEDQSTEKLCNAILDKYYK</sequence>
<feature type="domain" description="Symplekin/Pta1 N-terminal" evidence="5">
    <location>
        <begin position="93"/>
        <end position="342"/>
    </location>
</feature>
<dbReference type="InterPro" id="IPR011989">
    <property type="entry name" value="ARM-like"/>
</dbReference>
<evidence type="ECO:0000256" key="4">
    <source>
        <dbReference type="SAM" id="MobiDB-lite"/>
    </source>
</evidence>
<evidence type="ECO:0000313" key="7">
    <source>
        <dbReference type="Proteomes" id="UP001623330"/>
    </source>
</evidence>
<gene>
    <name evidence="6" type="ORF">RNJ44_02572</name>
</gene>
<dbReference type="Proteomes" id="UP001623330">
    <property type="component" value="Unassembled WGS sequence"/>
</dbReference>
<dbReference type="InterPro" id="IPR021850">
    <property type="entry name" value="Symplekin/Pta1"/>
</dbReference>
<dbReference type="EMBL" id="JBEVYD010000013">
    <property type="protein sequence ID" value="KAL3228627.1"/>
    <property type="molecule type" value="Genomic_DNA"/>
</dbReference>
<keyword evidence="2" id="KW-0507">mRNA processing</keyword>
<dbReference type="Pfam" id="PF11935">
    <property type="entry name" value="SYMPK_PTA1_N"/>
    <property type="match status" value="1"/>
</dbReference>
<name>A0ABR4NM94_9SACH</name>
<protein>
    <submittedName>
        <fullName evidence="6">Pre-tRNA-processing protein PTA1</fullName>
    </submittedName>
</protein>
<evidence type="ECO:0000256" key="2">
    <source>
        <dbReference type="ARBA" id="ARBA00022664"/>
    </source>
</evidence>
<evidence type="ECO:0000259" key="5">
    <source>
        <dbReference type="Pfam" id="PF11935"/>
    </source>
</evidence>
<dbReference type="InterPro" id="IPR032460">
    <property type="entry name" value="Symplekin/Pta1_N"/>
</dbReference>
<comment type="caution">
    <text evidence="6">The sequence shown here is derived from an EMBL/GenBank/DDBJ whole genome shotgun (WGS) entry which is preliminary data.</text>
</comment>
<dbReference type="Gene3D" id="1.25.10.10">
    <property type="entry name" value="Leucine-rich Repeat Variant"/>
    <property type="match status" value="1"/>
</dbReference>